<keyword evidence="9" id="KW-0804">Transcription</keyword>
<dbReference type="GO" id="GO:0000122">
    <property type="term" value="P:negative regulation of transcription by RNA polymerase II"/>
    <property type="evidence" value="ECO:0007669"/>
    <property type="project" value="UniProtKB-ARBA"/>
</dbReference>
<feature type="region of interest" description="Disordered" evidence="13">
    <location>
        <begin position="157"/>
        <end position="215"/>
    </location>
</feature>
<dbReference type="RefSeq" id="XP_008300712.1">
    <property type="nucleotide sequence ID" value="XM_008302490.1"/>
</dbReference>
<keyword evidence="5 11" id="KW-0863">Zinc-finger</keyword>
<keyword evidence="4" id="KW-0677">Repeat</keyword>
<dbReference type="Proteomes" id="UP000694891">
    <property type="component" value="Unplaced"/>
</dbReference>
<dbReference type="SMART" id="SM00355">
    <property type="entry name" value="ZnF_C2H2"/>
    <property type="match status" value="7"/>
</dbReference>
<dbReference type="GO" id="GO:0000981">
    <property type="term" value="F:DNA-binding transcription factor activity, RNA polymerase II-specific"/>
    <property type="evidence" value="ECO:0007669"/>
    <property type="project" value="TreeGrafter"/>
</dbReference>
<name>A0A9Y4TZ59_9TELE</name>
<feature type="compositionally biased region" description="Polar residues" evidence="13">
    <location>
        <begin position="108"/>
        <end position="121"/>
    </location>
</feature>
<comment type="subcellular location">
    <subcellularLocation>
        <location evidence="1">Nucleus</location>
    </subcellularLocation>
</comment>
<dbReference type="Gene3D" id="3.30.160.60">
    <property type="entry name" value="Classic Zinc Finger"/>
    <property type="match status" value="8"/>
</dbReference>
<dbReference type="InterPro" id="IPR006612">
    <property type="entry name" value="THAP_Znf"/>
</dbReference>
<keyword evidence="6" id="KW-0862">Zinc</keyword>
<evidence type="ECO:0000256" key="10">
    <source>
        <dbReference type="ARBA" id="ARBA00023242"/>
    </source>
</evidence>
<keyword evidence="10" id="KW-0539">Nucleus</keyword>
<dbReference type="Pfam" id="PF05485">
    <property type="entry name" value="THAP"/>
    <property type="match status" value="1"/>
</dbReference>
<dbReference type="FunFam" id="3.30.160.60:FF:001156">
    <property type="entry name" value="Zinc finger protein 407"/>
    <property type="match status" value="1"/>
</dbReference>
<feature type="domain" description="C2H2-type" evidence="14">
    <location>
        <begin position="235"/>
        <end position="263"/>
    </location>
</feature>
<dbReference type="GO" id="GO:0008270">
    <property type="term" value="F:zinc ion binding"/>
    <property type="evidence" value="ECO:0007669"/>
    <property type="project" value="UniProtKB-KW"/>
</dbReference>
<organism evidence="16 17">
    <name type="scientific">Stegastes partitus</name>
    <name type="common">bicolor damselfish</name>
    <dbReference type="NCBI Taxonomy" id="144197"/>
    <lineage>
        <taxon>Eukaryota</taxon>
        <taxon>Metazoa</taxon>
        <taxon>Chordata</taxon>
        <taxon>Craniata</taxon>
        <taxon>Vertebrata</taxon>
        <taxon>Euteleostomi</taxon>
        <taxon>Actinopterygii</taxon>
        <taxon>Neopterygii</taxon>
        <taxon>Teleostei</taxon>
        <taxon>Neoteleostei</taxon>
        <taxon>Acanthomorphata</taxon>
        <taxon>Ovalentaria</taxon>
        <taxon>Pomacentridae</taxon>
        <taxon>Stegastes</taxon>
    </lineage>
</organism>
<dbReference type="PANTHER" id="PTHR24396">
    <property type="entry name" value="ZINC FINGER PROTEIN"/>
    <property type="match status" value="1"/>
</dbReference>
<dbReference type="SMART" id="SM00980">
    <property type="entry name" value="THAP"/>
    <property type="match status" value="1"/>
</dbReference>
<evidence type="ECO:0000256" key="7">
    <source>
        <dbReference type="ARBA" id="ARBA00023015"/>
    </source>
</evidence>
<evidence type="ECO:0000256" key="9">
    <source>
        <dbReference type="ARBA" id="ARBA00023163"/>
    </source>
</evidence>
<evidence type="ECO:0000256" key="3">
    <source>
        <dbReference type="ARBA" id="ARBA00022723"/>
    </source>
</evidence>
<keyword evidence="7" id="KW-0805">Transcription regulation</keyword>
<evidence type="ECO:0000256" key="2">
    <source>
        <dbReference type="ARBA" id="ARBA00006991"/>
    </source>
</evidence>
<feature type="domain" description="THAP-type" evidence="15">
    <location>
        <begin position="1"/>
        <end position="90"/>
    </location>
</feature>
<dbReference type="InterPro" id="IPR038441">
    <property type="entry name" value="THAP_Znf_sf"/>
</dbReference>
<reference evidence="17" key="1">
    <citation type="submission" date="2025-08" db="UniProtKB">
        <authorList>
            <consortium name="RefSeq"/>
        </authorList>
    </citation>
    <scope>IDENTIFICATION</scope>
</reference>
<evidence type="ECO:0000256" key="6">
    <source>
        <dbReference type="ARBA" id="ARBA00022833"/>
    </source>
</evidence>
<feature type="domain" description="C2H2-type" evidence="14">
    <location>
        <begin position="292"/>
        <end position="319"/>
    </location>
</feature>
<dbReference type="AlphaFoldDB" id="A0A9Y4TZ59"/>
<keyword evidence="8 12" id="KW-0238">DNA-binding</keyword>
<evidence type="ECO:0000313" key="16">
    <source>
        <dbReference type="Proteomes" id="UP000694891"/>
    </source>
</evidence>
<dbReference type="Pfam" id="PF13894">
    <property type="entry name" value="zf-C2H2_4"/>
    <property type="match status" value="1"/>
</dbReference>
<evidence type="ECO:0000256" key="1">
    <source>
        <dbReference type="ARBA" id="ARBA00004123"/>
    </source>
</evidence>
<feature type="domain" description="C2H2-type" evidence="14">
    <location>
        <begin position="362"/>
        <end position="389"/>
    </location>
</feature>
<dbReference type="FunFam" id="3.30.160.60:FF:000912">
    <property type="entry name" value="Zinc finger protein 660"/>
    <property type="match status" value="1"/>
</dbReference>
<feature type="compositionally biased region" description="Basic and acidic residues" evidence="13">
    <location>
        <begin position="157"/>
        <end position="172"/>
    </location>
</feature>
<dbReference type="InterPro" id="IPR013087">
    <property type="entry name" value="Znf_C2H2_type"/>
</dbReference>
<proteinExistence type="inferred from homology"/>
<evidence type="ECO:0000313" key="17">
    <source>
        <dbReference type="RefSeq" id="XP_008300712.1"/>
    </source>
</evidence>
<evidence type="ECO:0000256" key="4">
    <source>
        <dbReference type="ARBA" id="ARBA00022737"/>
    </source>
</evidence>
<dbReference type="PROSITE" id="PS00028">
    <property type="entry name" value="ZINC_FINGER_C2H2_1"/>
    <property type="match status" value="6"/>
</dbReference>
<dbReference type="GeneID" id="103372769"/>
<evidence type="ECO:0000256" key="11">
    <source>
        <dbReference type="PROSITE-ProRule" id="PRU00042"/>
    </source>
</evidence>
<feature type="region of interest" description="Disordered" evidence="13">
    <location>
        <begin position="107"/>
        <end position="142"/>
    </location>
</feature>
<evidence type="ECO:0000259" key="15">
    <source>
        <dbReference type="PROSITE" id="PS50950"/>
    </source>
</evidence>
<sequence length="494" mass="56347">MPHCCAVKTCRNKADTGSVLSFHRLPLREPERLKLWLFALNVDVNTPGRELRKLVVCSEHFVPEDYTANRQPRTDTVRRFLKPTAVPTVGVSFRSPGPSLAQRILSGGNVQQDSGDGSTTDVLHDSHSCEEPTSEEPPPSLQLRVIKVEQIPILEEPETHLQVKEEREDRCISPDVEADASNSAQAKHLKSEPSASCELLPSPGAPTESLSDGSLSPRHSVEVFVELEQPPREEKSCHICGKSFKKDSYLIRHVNKSHKGRRAFRCLLCDKEFDQRFQLVLHVRSHTGDKPFSCDYCSKTFVQNSSRLAHMRVHTGEKPYFCAKCGRSFATSNHFKFCKMHSEGKVTLEEREDADQKEEKAFKCFQCNKEFDKNHQLVRHVRVHTGEKPFSCDFCGKTFTQNSNRVVHMRQHTGEKPYFCDKCGKRFASSHHLKLCTGRQPRGSDKLFRCTICGRTFHTDSNLKVHLEAHESWQRHISRKLQGHKLEERKIKAV</sequence>
<dbReference type="GO" id="GO:0005634">
    <property type="term" value="C:nucleus"/>
    <property type="evidence" value="ECO:0007669"/>
    <property type="project" value="UniProtKB-SubCell"/>
</dbReference>
<dbReference type="SUPFAM" id="SSF57667">
    <property type="entry name" value="beta-beta-alpha zinc fingers"/>
    <property type="match status" value="5"/>
</dbReference>
<evidence type="ECO:0000256" key="8">
    <source>
        <dbReference type="ARBA" id="ARBA00023125"/>
    </source>
</evidence>
<evidence type="ECO:0000256" key="13">
    <source>
        <dbReference type="SAM" id="MobiDB-lite"/>
    </source>
</evidence>
<evidence type="ECO:0000259" key="14">
    <source>
        <dbReference type="PROSITE" id="PS50157"/>
    </source>
</evidence>
<dbReference type="PANTHER" id="PTHR24396:SF21">
    <property type="entry name" value="ZINC FINGER PROTEIN 236"/>
    <property type="match status" value="1"/>
</dbReference>
<protein>
    <submittedName>
        <fullName evidence="17">Zinc finger protein 79-like</fullName>
    </submittedName>
</protein>
<keyword evidence="16" id="KW-1185">Reference proteome</keyword>
<dbReference type="GO" id="GO:0000978">
    <property type="term" value="F:RNA polymerase II cis-regulatory region sequence-specific DNA binding"/>
    <property type="evidence" value="ECO:0007669"/>
    <property type="project" value="TreeGrafter"/>
</dbReference>
<keyword evidence="3" id="KW-0479">Metal-binding</keyword>
<dbReference type="FunFam" id="3.30.160.60:FF:001465">
    <property type="entry name" value="Zinc finger protein 560"/>
    <property type="match status" value="1"/>
</dbReference>
<dbReference type="FunFam" id="3.30.160.60:FF:000446">
    <property type="entry name" value="Zinc finger protein"/>
    <property type="match status" value="1"/>
</dbReference>
<feature type="domain" description="C2H2-type" evidence="14">
    <location>
        <begin position="390"/>
        <end position="417"/>
    </location>
</feature>
<comment type="similarity">
    <text evidence="2">Belongs to the krueppel C2H2-type zinc-finger protein family.</text>
</comment>
<dbReference type="SUPFAM" id="SSF57716">
    <property type="entry name" value="Glucocorticoid receptor-like (DNA-binding domain)"/>
    <property type="match status" value="1"/>
</dbReference>
<feature type="domain" description="C2H2-type" evidence="14">
    <location>
        <begin position="264"/>
        <end position="291"/>
    </location>
</feature>
<dbReference type="InterPro" id="IPR051643">
    <property type="entry name" value="Transcr_Reg_ZincFinger"/>
</dbReference>
<dbReference type="SMART" id="SM00692">
    <property type="entry name" value="DM3"/>
    <property type="match status" value="1"/>
</dbReference>
<dbReference type="PROSITE" id="PS50950">
    <property type="entry name" value="ZF_THAP"/>
    <property type="match status" value="1"/>
</dbReference>
<dbReference type="InterPro" id="IPR036236">
    <property type="entry name" value="Znf_C2H2_sf"/>
</dbReference>
<dbReference type="Pfam" id="PF00096">
    <property type="entry name" value="zf-C2H2"/>
    <property type="match status" value="5"/>
</dbReference>
<accession>A0A9Y4TZ59</accession>
<dbReference type="Gene3D" id="6.20.210.20">
    <property type="entry name" value="THAP domain"/>
    <property type="match status" value="1"/>
</dbReference>
<feature type="domain" description="C2H2-type" evidence="14">
    <location>
        <begin position="448"/>
        <end position="475"/>
    </location>
</feature>
<evidence type="ECO:0000256" key="5">
    <source>
        <dbReference type="ARBA" id="ARBA00022771"/>
    </source>
</evidence>
<dbReference type="FunFam" id="3.30.160.60:FF:000100">
    <property type="entry name" value="Zinc finger 45-like"/>
    <property type="match status" value="2"/>
</dbReference>
<evidence type="ECO:0000256" key="12">
    <source>
        <dbReference type="PROSITE-ProRule" id="PRU00309"/>
    </source>
</evidence>
<dbReference type="PROSITE" id="PS50157">
    <property type="entry name" value="ZINC_FINGER_C2H2_2"/>
    <property type="match status" value="6"/>
</dbReference>
<gene>
    <name evidence="17" type="primary">LOC103372769</name>
</gene>